<feature type="compositionally biased region" description="Acidic residues" evidence="1">
    <location>
        <begin position="186"/>
        <end position="202"/>
    </location>
</feature>
<accession>A0A8K1FA44</accession>
<evidence type="ECO:0000313" key="2">
    <source>
        <dbReference type="EMBL" id="TMW55875.1"/>
    </source>
</evidence>
<feature type="compositionally biased region" description="Polar residues" evidence="1">
    <location>
        <begin position="150"/>
        <end position="160"/>
    </location>
</feature>
<name>A0A8K1FA44_PYTOL</name>
<evidence type="ECO:0000313" key="3">
    <source>
        <dbReference type="Proteomes" id="UP000794436"/>
    </source>
</evidence>
<gene>
    <name evidence="2" type="ORF">Poli38472_008523</name>
</gene>
<evidence type="ECO:0000256" key="1">
    <source>
        <dbReference type="SAM" id="MobiDB-lite"/>
    </source>
</evidence>
<comment type="caution">
    <text evidence="2">The sequence shown here is derived from an EMBL/GenBank/DDBJ whole genome shotgun (WGS) entry which is preliminary data.</text>
</comment>
<organism evidence="2 3">
    <name type="scientific">Pythium oligandrum</name>
    <name type="common">Mycoparasitic fungus</name>
    <dbReference type="NCBI Taxonomy" id="41045"/>
    <lineage>
        <taxon>Eukaryota</taxon>
        <taxon>Sar</taxon>
        <taxon>Stramenopiles</taxon>
        <taxon>Oomycota</taxon>
        <taxon>Peronosporomycetes</taxon>
        <taxon>Pythiales</taxon>
        <taxon>Pythiaceae</taxon>
        <taxon>Pythium</taxon>
    </lineage>
</organism>
<dbReference type="AlphaFoldDB" id="A0A8K1FA44"/>
<dbReference type="OrthoDB" id="120714at2759"/>
<protein>
    <submittedName>
        <fullName evidence="2">Uncharacterized protein</fullName>
    </submittedName>
</protein>
<dbReference type="Proteomes" id="UP000794436">
    <property type="component" value="Unassembled WGS sequence"/>
</dbReference>
<proteinExistence type="predicted"/>
<keyword evidence="3" id="KW-1185">Reference proteome</keyword>
<feature type="region of interest" description="Disordered" evidence="1">
    <location>
        <begin position="106"/>
        <end position="203"/>
    </location>
</feature>
<sequence>MSLSSNPWGTAVTAEPQPVKLHDVMDEELAAKLQREEEEEWEREISAQFGDEHVGWCFVEVPSADNEFGAMSVVQQEISIGQQDGDPDDPDYALALELQAQEAEQYDRLRRQEASSIERIRVMQQDPPKPRQLRHFLPGAATRPGRTVPRQPSTSSSSGFTVPIDEEYPFRSDDEDEHDEYANGEAQEDLDRDEEDMYLEDDLPIRKFNALDITLRGSERQHRGGSSQLS</sequence>
<feature type="compositionally biased region" description="Basic and acidic residues" evidence="1">
    <location>
        <begin position="106"/>
        <end position="121"/>
    </location>
</feature>
<reference evidence="2" key="1">
    <citation type="submission" date="2019-03" db="EMBL/GenBank/DDBJ databases">
        <title>Long read genome sequence of the mycoparasitic Pythium oligandrum ATCC 38472 isolated from sugarbeet rhizosphere.</title>
        <authorList>
            <person name="Gaulin E."/>
        </authorList>
    </citation>
    <scope>NUCLEOTIDE SEQUENCE</scope>
    <source>
        <strain evidence="2">ATCC 38472_TT</strain>
    </source>
</reference>
<feature type="region of interest" description="Disordered" evidence="1">
    <location>
        <begin position="1"/>
        <end position="23"/>
    </location>
</feature>
<dbReference type="EMBL" id="SPLM01000146">
    <property type="protein sequence ID" value="TMW55875.1"/>
    <property type="molecule type" value="Genomic_DNA"/>
</dbReference>